<evidence type="ECO:0000256" key="4">
    <source>
        <dbReference type="ARBA" id="ARBA00022723"/>
    </source>
</evidence>
<dbReference type="EC" id="3.1.-.-" evidence="8"/>
<dbReference type="SUPFAM" id="SSF88723">
    <property type="entry name" value="PIN domain-like"/>
    <property type="match status" value="1"/>
</dbReference>
<evidence type="ECO:0000256" key="2">
    <source>
        <dbReference type="ARBA" id="ARBA00022649"/>
    </source>
</evidence>
<evidence type="ECO:0000313" key="11">
    <source>
        <dbReference type="Proteomes" id="UP000075653"/>
    </source>
</evidence>
<evidence type="ECO:0000259" key="9">
    <source>
        <dbReference type="Pfam" id="PF01850"/>
    </source>
</evidence>
<proteinExistence type="inferred from homology"/>
<keyword evidence="3 8" id="KW-0540">Nuclease</keyword>
<keyword evidence="11" id="KW-1185">Reference proteome</keyword>
<feature type="domain" description="PIN" evidence="9">
    <location>
        <begin position="2"/>
        <end position="128"/>
    </location>
</feature>
<dbReference type="CDD" id="cd18731">
    <property type="entry name" value="PIN_NgFitB-like"/>
    <property type="match status" value="1"/>
</dbReference>
<evidence type="ECO:0000256" key="6">
    <source>
        <dbReference type="ARBA" id="ARBA00022842"/>
    </source>
</evidence>
<sequence>MIILDTNVISALMQQQPDPLVVAWLNDQPAESIWISSITVFEARYGIALLASGQRKEMLQERFDQLVQEDLENRVLQFDANAARRAALLAAQRKERGRPVDMRDTFIAGISLARRATLATRNLRHFDDLPITVVNPWAEKPANV</sequence>
<feature type="binding site" evidence="8">
    <location>
        <position position="104"/>
    </location>
    <ligand>
        <name>Mg(2+)</name>
        <dbReference type="ChEBI" id="CHEBI:18420"/>
    </ligand>
</feature>
<dbReference type="InterPro" id="IPR050556">
    <property type="entry name" value="Type_II_TA_system_RNase"/>
</dbReference>
<dbReference type="HAMAP" id="MF_00265">
    <property type="entry name" value="VapC_Nob1"/>
    <property type="match status" value="1"/>
</dbReference>
<dbReference type="Proteomes" id="UP000075653">
    <property type="component" value="Unassembled WGS sequence"/>
</dbReference>
<dbReference type="Pfam" id="PF01850">
    <property type="entry name" value="PIN"/>
    <property type="match status" value="1"/>
</dbReference>
<dbReference type="PATRIC" id="fig|1789004.3.peg.1607"/>
<protein>
    <recommendedName>
        <fullName evidence="8">Ribonuclease VapC</fullName>
        <shortName evidence="8">RNase VapC</shortName>
        <ecNumber evidence="8">3.1.-.-</ecNumber>
    </recommendedName>
    <alternativeName>
        <fullName evidence="8">Toxin VapC</fullName>
    </alternativeName>
</protein>
<gene>
    <name evidence="10" type="primary">fitB_3</name>
    <name evidence="8" type="synonym">vapC</name>
    <name evidence="10" type="ORF">FEMY_15770</name>
</gene>
<dbReference type="GO" id="GO:0000287">
    <property type="term" value="F:magnesium ion binding"/>
    <property type="evidence" value="ECO:0007669"/>
    <property type="project" value="UniProtKB-UniRule"/>
</dbReference>
<keyword evidence="2 8" id="KW-1277">Toxin-antitoxin system</keyword>
<dbReference type="GO" id="GO:0004540">
    <property type="term" value="F:RNA nuclease activity"/>
    <property type="evidence" value="ECO:0007669"/>
    <property type="project" value="InterPro"/>
</dbReference>
<evidence type="ECO:0000313" key="10">
    <source>
        <dbReference type="EMBL" id="KXW57870.1"/>
    </source>
</evidence>
<dbReference type="AlphaFoldDB" id="A0A149VXB9"/>
<dbReference type="InterPro" id="IPR029060">
    <property type="entry name" value="PIN-like_dom_sf"/>
</dbReference>
<comment type="function">
    <text evidence="8">Toxic component of a toxin-antitoxin (TA) system. An RNase.</text>
</comment>
<dbReference type="InterPro" id="IPR002716">
    <property type="entry name" value="PIN_dom"/>
</dbReference>
<evidence type="ECO:0000256" key="1">
    <source>
        <dbReference type="ARBA" id="ARBA00001946"/>
    </source>
</evidence>
<dbReference type="GO" id="GO:0016787">
    <property type="term" value="F:hydrolase activity"/>
    <property type="evidence" value="ECO:0007669"/>
    <property type="project" value="UniProtKB-KW"/>
</dbReference>
<comment type="cofactor">
    <cofactor evidence="1 8">
        <name>Mg(2+)</name>
        <dbReference type="ChEBI" id="CHEBI:18420"/>
    </cofactor>
</comment>
<keyword evidence="8" id="KW-0800">Toxin</keyword>
<evidence type="ECO:0000256" key="5">
    <source>
        <dbReference type="ARBA" id="ARBA00022801"/>
    </source>
</evidence>
<dbReference type="Gene3D" id="3.40.50.1010">
    <property type="entry name" value="5'-nuclease"/>
    <property type="match status" value="1"/>
</dbReference>
<dbReference type="RefSeq" id="WP_062188179.1">
    <property type="nucleotide sequence ID" value="NZ_LRRD01000033.1"/>
</dbReference>
<reference evidence="10 11" key="1">
    <citation type="submission" date="2016-01" db="EMBL/GenBank/DDBJ databases">
        <title>Genome sequence of the acidophilic iron oxidising Ferrovum strain Z-31.</title>
        <authorList>
            <person name="Poehlein A."/>
            <person name="Ullrich S.R."/>
            <person name="Schloemann M."/>
            <person name="Muehling M."/>
            <person name="Daniel R."/>
        </authorList>
    </citation>
    <scope>NUCLEOTIDE SEQUENCE [LARGE SCALE GENOMIC DNA]</scope>
    <source>
        <strain evidence="10 11">Z-31</strain>
    </source>
</reference>
<comment type="similarity">
    <text evidence="7 8">Belongs to the PINc/VapC protein family.</text>
</comment>
<dbReference type="STRING" id="1789004.FEMY_15770"/>
<dbReference type="PANTHER" id="PTHR33653">
    <property type="entry name" value="RIBONUCLEASE VAPC2"/>
    <property type="match status" value="1"/>
</dbReference>
<keyword evidence="5 8" id="KW-0378">Hydrolase</keyword>
<keyword evidence="4 8" id="KW-0479">Metal-binding</keyword>
<name>A0A149VXB9_9PROT</name>
<keyword evidence="6 8" id="KW-0460">Magnesium</keyword>
<evidence type="ECO:0000256" key="7">
    <source>
        <dbReference type="ARBA" id="ARBA00038093"/>
    </source>
</evidence>
<organism evidence="10 11">
    <name type="scientific">Ferrovum myxofaciens</name>
    <dbReference type="NCBI Taxonomy" id="416213"/>
    <lineage>
        <taxon>Bacteria</taxon>
        <taxon>Pseudomonadati</taxon>
        <taxon>Pseudomonadota</taxon>
        <taxon>Betaproteobacteria</taxon>
        <taxon>Ferrovales</taxon>
        <taxon>Ferrovaceae</taxon>
        <taxon>Ferrovum</taxon>
    </lineage>
</organism>
<feature type="binding site" evidence="8">
    <location>
        <position position="5"/>
    </location>
    <ligand>
        <name>Mg(2+)</name>
        <dbReference type="ChEBI" id="CHEBI:18420"/>
    </ligand>
</feature>
<dbReference type="GO" id="GO:0090729">
    <property type="term" value="F:toxin activity"/>
    <property type="evidence" value="ECO:0007669"/>
    <property type="project" value="UniProtKB-KW"/>
</dbReference>
<evidence type="ECO:0000256" key="8">
    <source>
        <dbReference type="HAMAP-Rule" id="MF_00265"/>
    </source>
</evidence>
<dbReference type="EMBL" id="LRRD01000033">
    <property type="protein sequence ID" value="KXW57870.1"/>
    <property type="molecule type" value="Genomic_DNA"/>
</dbReference>
<dbReference type="InterPro" id="IPR022907">
    <property type="entry name" value="VapC_family"/>
</dbReference>
<accession>A0A149VXB9</accession>
<dbReference type="PANTHER" id="PTHR33653:SF1">
    <property type="entry name" value="RIBONUCLEASE VAPC2"/>
    <property type="match status" value="1"/>
</dbReference>
<evidence type="ECO:0000256" key="3">
    <source>
        <dbReference type="ARBA" id="ARBA00022722"/>
    </source>
</evidence>
<comment type="caution">
    <text evidence="10">The sequence shown here is derived from an EMBL/GenBank/DDBJ whole genome shotgun (WGS) entry which is preliminary data.</text>
</comment>